<comment type="catalytic activity">
    <reaction evidence="1">
        <text>ATP + protein L-histidine = ADP + protein N-phospho-L-histidine.</text>
        <dbReference type="EC" id="2.7.13.3"/>
    </reaction>
</comment>
<evidence type="ECO:0000256" key="7">
    <source>
        <dbReference type="ARBA" id="ARBA00022840"/>
    </source>
</evidence>
<dbReference type="GO" id="GO:0005524">
    <property type="term" value="F:ATP binding"/>
    <property type="evidence" value="ECO:0007669"/>
    <property type="project" value="UniProtKB-KW"/>
</dbReference>
<feature type="transmembrane region" description="Helical" evidence="9">
    <location>
        <begin position="57"/>
        <end position="80"/>
    </location>
</feature>
<name>A0A3G5FFU1_TETHA</name>
<feature type="transmembrane region" description="Helical" evidence="9">
    <location>
        <begin position="86"/>
        <end position="105"/>
    </location>
</feature>
<keyword evidence="7" id="KW-0067">ATP-binding</keyword>
<dbReference type="AlphaFoldDB" id="A0A3G5FFU1"/>
<dbReference type="PANTHER" id="PTHR24421">
    <property type="entry name" value="NITRATE/NITRITE SENSOR PROTEIN NARX-RELATED"/>
    <property type="match status" value="1"/>
</dbReference>
<evidence type="ECO:0000259" key="10">
    <source>
        <dbReference type="Pfam" id="PF07730"/>
    </source>
</evidence>
<evidence type="ECO:0000256" key="9">
    <source>
        <dbReference type="SAM" id="Phobius"/>
    </source>
</evidence>
<evidence type="ECO:0000313" key="11">
    <source>
        <dbReference type="EMBL" id="AYW49179.1"/>
    </source>
</evidence>
<dbReference type="InterPro" id="IPR011712">
    <property type="entry name" value="Sig_transdc_His_kin_sub3_dim/P"/>
</dbReference>
<evidence type="ECO:0000256" key="8">
    <source>
        <dbReference type="ARBA" id="ARBA00023012"/>
    </source>
</evidence>
<dbReference type="Proteomes" id="UP000280475">
    <property type="component" value="Chromosome"/>
</dbReference>
<proteinExistence type="predicted"/>
<reference evidence="11 12" key="1">
    <citation type="journal article" date="2012" name="Int. J. Syst. Evol. Microbiol.">
        <title>Characterization of Tetragenococcus strains from sugar thick juice reveals a novel species, Tetragenococcus osmophilus sp. nov., and divides Tetragenococcus halophilus into two subspecies, T. halophilus subsp. halophilus subsp. nov. and T. halophilus subsp. flandriensis subsp. nov.</title>
        <authorList>
            <person name="Juste A."/>
            <person name="Van Trappen S."/>
            <person name="Verreth C."/>
            <person name="Cleenwerck I."/>
            <person name="De Vos P."/>
            <person name="Lievens B."/>
            <person name="Willems K.A."/>
        </authorList>
    </citation>
    <scope>NUCLEOTIDE SEQUENCE [LARGE SCALE GENOMIC DNA]</scope>
    <source>
        <strain evidence="11 12">LMG 26042</strain>
    </source>
</reference>
<organism evidence="11 12">
    <name type="scientific">Tetragenococcus halophilus</name>
    <name type="common">Pediococcus halophilus</name>
    <dbReference type="NCBI Taxonomy" id="51669"/>
    <lineage>
        <taxon>Bacteria</taxon>
        <taxon>Bacillati</taxon>
        <taxon>Bacillota</taxon>
        <taxon>Bacilli</taxon>
        <taxon>Lactobacillales</taxon>
        <taxon>Enterococcaceae</taxon>
        <taxon>Tetragenococcus</taxon>
    </lineage>
</organism>
<dbReference type="GO" id="GO:0016020">
    <property type="term" value="C:membrane"/>
    <property type="evidence" value="ECO:0007669"/>
    <property type="project" value="InterPro"/>
</dbReference>
<dbReference type="EMBL" id="CP027768">
    <property type="protein sequence ID" value="AYW49179.1"/>
    <property type="molecule type" value="Genomic_DNA"/>
</dbReference>
<accession>A0A3G5FFU1</accession>
<keyword evidence="9" id="KW-0472">Membrane</keyword>
<keyword evidence="5" id="KW-0547">Nucleotide-binding</keyword>
<dbReference type="GO" id="GO:0046983">
    <property type="term" value="F:protein dimerization activity"/>
    <property type="evidence" value="ECO:0007669"/>
    <property type="project" value="InterPro"/>
</dbReference>
<dbReference type="InterPro" id="IPR050482">
    <property type="entry name" value="Sensor_HK_TwoCompSys"/>
</dbReference>
<dbReference type="GO" id="GO:0000155">
    <property type="term" value="F:phosphorelay sensor kinase activity"/>
    <property type="evidence" value="ECO:0007669"/>
    <property type="project" value="InterPro"/>
</dbReference>
<dbReference type="Pfam" id="PF07730">
    <property type="entry name" value="HisKA_3"/>
    <property type="match status" value="1"/>
</dbReference>
<keyword evidence="9" id="KW-0812">Transmembrane</keyword>
<protein>
    <recommendedName>
        <fullName evidence="2">histidine kinase</fullName>
        <ecNumber evidence="2">2.7.13.3</ecNumber>
    </recommendedName>
</protein>
<evidence type="ECO:0000256" key="3">
    <source>
        <dbReference type="ARBA" id="ARBA00022553"/>
    </source>
</evidence>
<evidence type="ECO:0000256" key="5">
    <source>
        <dbReference type="ARBA" id="ARBA00022741"/>
    </source>
</evidence>
<feature type="transmembrane region" description="Helical" evidence="9">
    <location>
        <begin position="26"/>
        <end position="45"/>
    </location>
</feature>
<keyword evidence="6 11" id="KW-0418">Kinase</keyword>
<feature type="transmembrane region" description="Helical" evidence="9">
    <location>
        <begin position="112"/>
        <end position="132"/>
    </location>
</feature>
<keyword evidence="8" id="KW-0902">Two-component regulatory system</keyword>
<evidence type="ECO:0000256" key="1">
    <source>
        <dbReference type="ARBA" id="ARBA00000085"/>
    </source>
</evidence>
<keyword evidence="4" id="KW-0808">Transferase</keyword>
<feature type="domain" description="Signal transduction histidine kinase subgroup 3 dimerisation and phosphoacceptor" evidence="10">
    <location>
        <begin position="171"/>
        <end position="234"/>
    </location>
</feature>
<sequence>MLFFWISSVVTFIAWALEIYLSDVASHFFLLSTFFFVFYFMVPILKKPYKMIDVSLLPLFLFFVFDNILVFWLIVAALALYVSAYLALHSAYIYLSYLTLLTVLFPLLEREWLLALTALLNFVLFFFVIIHWKQADIKKVAYKDDYETLYRLYRSSKRQVGDMERVTRQEERNQMAREIHDSVGHRLTALTMQLEAARLQAKTSESQETFAQLKTLAQDSLADTRNAVRTFKTEDTAGLQAVIQLIRKLEAESQLRVAITMKTGVLGIILTNQQSVTLYRAIQESLTNMMRHSSSRQAMVEFQVIAQRELRFQITHSVKEQITIKEGFGLTNMRERLADINGKLTINQVKDQLHLIGQFPLEVKNSD</sequence>
<evidence type="ECO:0000256" key="4">
    <source>
        <dbReference type="ARBA" id="ARBA00022679"/>
    </source>
</evidence>
<dbReference type="CDD" id="cd16917">
    <property type="entry name" value="HATPase_UhpB-NarQ-NarX-like"/>
    <property type="match status" value="1"/>
</dbReference>
<dbReference type="InterPro" id="IPR036890">
    <property type="entry name" value="HATPase_C_sf"/>
</dbReference>
<evidence type="ECO:0000256" key="6">
    <source>
        <dbReference type="ARBA" id="ARBA00022777"/>
    </source>
</evidence>
<keyword evidence="3" id="KW-0597">Phosphoprotein</keyword>
<evidence type="ECO:0000256" key="2">
    <source>
        <dbReference type="ARBA" id="ARBA00012438"/>
    </source>
</evidence>
<dbReference type="PANTHER" id="PTHR24421:SF10">
    <property type="entry name" value="NITRATE_NITRITE SENSOR PROTEIN NARQ"/>
    <property type="match status" value="1"/>
</dbReference>
<dbReference type="Gene3D" id="1.20.5.1930">
    <property type="match status" value="1"/>
</dbReference>
<dbReference type="EC" id="2.7.13.3" evidence="2"/>
<gene>
    <name evidence="11" type="ORF">C7H83_00940</name>
</gene>
<evidence type="ECO:0000313" key="12">
    <source>
        <dbReference type="Proteomes" id="UP000280475"/>
    </source>
</evidence>
<keyword evidence="9" id="KW-1133">Transmembrane helix</keyword>
<dbReference type="Gene3D" id="3.30.565.10">
    <property type="entry name" value="Histidine kinase-like ATPase, C-terminal domain"/>
    <property type="match status" value="1"/>
</dbReference>